<evidence type="ECO:0000313" key="2">
    <source>
        <dbReference type="EMBL" id="GGO94577.1"/>
    </source>
</evidence>
<proteinExistence type="predicted"/>
<dbReference type="AlphaFoldDB" id="A0A918E0Y1"/>
<organism evidence="2 3">
    <name type="scientific">Wenjunlia tyrosinilytica</name>
    <dbReference type="NCBI Taxonomy" id="1544741"/>
    <lineage>
        <taxon>Bacteria</taxon>
        <taxon>Bacillati</taxon>
        <taxon>Actinomycetota</taxon>
        <taxon>Actinomycetes</taxon>
        <taxon>Kitasatosporales</taxon>
        <taxon>Streptomycetaceae</taxon>
        <taxon>Wenjunlia</taxon>
    </lineage>
</organism>
<evidence type="ECO:0000313" key="3">
    <source>
        <dbReference type="Proteomes" id="UP000641932"/>
    </source>
</evidence>
<dbReference type="EMBL" id="BMMS01000023">
    <property type="protein sequence ID" value="GGO94577.1"/>
    <property type="molecule type" value="Genomic_DNA"/>
</dbReference>
<keyword evidence="3" id="KW-1185">Reference proteome</keyword>
<comment type="caution">
    <text evidence="2">The sequence shown here is derived from an EMBL/GenBank/DDBJ whole genome shotgun (WGS) entry which is preliminary data.</text>
</comment>
<feature type="region of interest" description="Disordered" evidence="1">
    <location>
        <begin position="9"/>
        <end position="34"/>
    </location>
</feature>
<accession>A0A918E0Y1</accession>
<dbReference type="Proteomes" id="UP000641932">
    <property type="component" value="Unassembled WGS sequence"/>
</dbReference>
<name>A0A918E0Y1_9ACTN</name>
<dbReference type="RefSeq" id="WP_189134019.1">
    <property type="nucleotide sequence ID" value="NZ_BMMS01000023.1"/>
</dbReference>
<gene>
    <name evidence="2" type="ORF">GCM10012280_49810</name>
</gene>
<evidence type="ECO:0000256" key="1">
    <source>
        <dbReference type="SAM" id="MobiDB-lite"/>
    </source>
</evidence>
<sequence length="81" mass="8748">MTATALYEIETTEADNGTTPPEQLWTPGEDAERDGPCIAHLDPETAVTSVWTETCAWVGTVTHPDTAGDLIDAYENGGRQR</sequence>
<reference evidence="2" key="2">
    <citation type="submission" date="2020-09" db="EMBL/GenBank/DDBJ databases">
        <authorList>
            <person name="Sun Q."/>
            <person name="Zhou Y."/>
        </authorList>
    </citation>
    <scope>NUCLEOTIDE SEQUENCE</scope>
    <source>
        <strain evidence="2">CGMCC 4.7201</strain>
    </source>
</reference>
<reference evidence="2" key="1">
    <citation type="journal article" date="2014" name="Int. J. Syst. Evol. Microbiol.">
        <title>Complete genome sequence of Corynebacterium casei LMG S-19264T (=DSM 44701T), isolated from a smear-ripened cheese.</title>
        <authorList>
            <consortium name="US DOE Joint Genome Institute (JGI-PGF)"/>
            <person name="Walter F."/>
            <person name="Albersmeier A."/>
            <person name="Kalinowski J."/>
            <person name="Ruckert C."/>
        </authorList>
    </citation>
    <scope>NUCLEOTIDE SEQUENCE</scope>
    <source>
        <strain evidence="2">CGMCC 4.7201</strain>
    </source>
</reference>
<protein>
    <submittedName>
        <fullName evidence="2">Uncharacterized protein</fullName>
    </submittedName>
</protein>